<sequence>MADKEFFYVPGVGQFPNEETANDAAERHAAKADEEVEVCRCTETVIRRYRRNITVIAEDVTPA</sequence>
<evidence type="ECO:0000313" key="2">
    <source>
        <dbReference type="Proteomes" id="UP000545761"/>
    </source>
</evidence>
<organism evidence="1 2">
    <name type="scientific">Streptomyces himalayensis subsp. himalayensis</name>
    <dbReference type="NCBI Taxonomy" id="2756131"/>
    <lineage>
        <taxon>Bacteria</taxon>
        <taxon>Bacillati</taxon>
        <taxon>Actinomycetota</taxon>
        <taxon>Actinomycetes</taxon>
        <taxon>Kitasatosporales</taxon>
        <taxon>Streptomycetaceae</taxon>
        <taxon>Streptomyces</taxon>
        <taxon>Streptomyces himalayensis</taxon>
    </lineage>
</organism>
<proteinExistence type="predicted"/>
<dbReference type="RefSeq" id="WP_181662367.1">
    <property type="nucleotide sequence ID" value="NZ_JACEHE010000046.1"/>
</dbReference>
<evidence type="ECO:0000313" key="1">
    <source>
        <dbReference type="EMBL" id="MBA2951448.1"/>
    </source>
</evidence>
<gene>
    <name evidence="1" type="ORF">H1D24_38305</name>
</gene>
<dbReference type="EMBL" id="JACEHE010000046">
    <property type="protein sequence ID" value="MBA2951448.1"/>
    <property type="molecule type" value="Genomic_DNA"/>
</dbReference>
<dbReference type="AlphaFoldDB" id="A0A7W0DVF9"/>
<reference evidence="1 2" key="1">
    <citation type="submission" date="2020-07" db="EMBL/GenBank/DDBJ databases">
        <title>Streptomyces isolated from Indian soil.</title>
        <authorList>
            <person name="Mandal S."/>
            <person name="Maiti P.K."/>
        </authorList>
    </citation>
    <scope>NUCLEOTIDE SEQUENCE [LARGE SCALE GENOMIC DNA]</scope>
    <source>
        <strain evidence="1 2">PSKA28</strain>
    </source>
</reference>
<dbReference type="Proteomes" id="UP000545761">
    <property type="component" value="Unassembled WGS sequence"/>
</dbReference>
<comment type="caution">
    <text evidence="1">The sequence shown here is derived from an EMBL/GenBank/DDBJ whole genome shotgun (WGS) entry which is preliminary data.</text>
</comment>
<accession>A0A7W0DVF9</accession>
<protein>
    <submittedName>
        <fullName evidence="1">Uncharacterized protein</fullName>
    </submittedName>
</protein>
<name>A0A7W0DVF9_9ACTN</name>